<accession>A0ACC8EN18</accession>
<proteinExistence type="predicted"/>
<reference evidence="1 2" key="1">
    <citation type="journal article" date="2016" name="Nat. Commun.">
        <title>Ectomycorrhizal ecology is imprinted in the genome of the dominant symbiotic fungus Cenococcum geophilum.</title>
        <authorList>
            <consortium name="DOE Joint Genome Institute"/>
            <person name="Peter M."/>
            <person name="Kohler A."/>
            <person name="Ohm R.A."/>
            <person name="Kuo A."/>
            <person name="Krutzmann J."/>
            <person name="Morin E."/>
            <person name="Arend M."/>
            <person name="Barry K.W."/>
            <person name="Binder M."/>
            <person name="Choi C."/>
            <person name="Clum A."/>
            <person name="Copeland A."/>
            <person name="Grisel N."/>
            <person name="Haridas S."/>
            <person name="Kipfer T."/>
            <person name="LaButti K."/>
            <person name="Lindquist E."/>
            <person name="Lipzen A."/>
            <person name="Maire R."/>
            <person name="Meier B."/>
            <person name="Mihaltcheva S."/>
            <person name="Molinier V."/>
            <person name="Murat C."/>
            <person name="Poggeler S."/>
            <person name="Quandt C.A."/>
            <person name="Sperisen C."/>
            <person name="Tritt A."/>
            <person name="Tisserant E."/>
            <person name="Crous P.W."/>
            <person name="Henrissat B."/>
            <person name="Nehls U."/>
            <person name="Egli S."/>
            <person name="Spatafora J.W."/>
            <person name="Grigoriev I.V."/>
            <person name="Martin F.M."/>
        </authorList>
    </citation>
    <scope>NUCLEOTIDE SEQUENCE [LARGE SCALE GENOMIC DNA]</scope>
    <source>
        <strain evidence="1 2">1.58</strain>
    </source>
</reference>
<gene>
    <name evidence="1" type="ORF">K441DRAFT_348654</name>
</gene>
<organism evidence="1 2">
    <name type="scientific">Cenococcum geophilum 1.58</name>
    <dbReference type="NCBI Taxonomy" id="794803"/>
    <lineage>
        <taxon>Eukaryota</taxon>
        <taxon>Fungi</taxon>
        <taxon>Dikarya</taxon>
        <taxon>Ascomycota</taxon>
        <taxon>Pezizomycotina</taxon>
        <taxon>Dothideomycetes</taxon>
        <taxon>Pleosporomycetidae</taxon>
        <taxon>Gloniales</taxon>
        <taxon>Gloniaceae</taxon>
        <taxon>Cenococcum</taxon>
    </lineage>
</organism>
<keyword evidence="2" id="KW-1185">Reference proteome</keyword>
<evidence type="ECO:0000313" key="1">
    <source>
        <dbReference type="EMBL" id="OCK87712.1"/>
    </source>
</evidence>
<evidence type="ECO:0000313" key="2">
    <source>
        <dbReference type="Proteomes" id="UP000250078"/>
    </source>
</evidence>
<name>A0ACC8EN18_9PEZI</name>
<dbReference type="EMBL" id="KV748256">
    <property type="protein sequence ID" value="OCK87712.1"/>
    <property type="molecule type" value="Genomic_DNA"/>
</dbReference>
<dbReference type="Proteomes" id="UP000250078">
    <property type="component" value="Unassembled WGS sequence"/>
</dbReference>
<protein>
    <submittedName>
        <fullName evidence="1">Uncharacterized protein</fullName>
    </submittedName>
</protein>
<sequence length="98" mass="11491">MLHSYFFMMFLTLPSVPCLAMLVSHSTVYHPNTSVNSLIFRSWLFSRVNRMNPHLIEMSTYVILKAPIQYFHHCKEVTTSTACVIYPSNPYQSYRQQP</sequence>